<dbReference type="SMART" id="SM00320">
    <property type="entry name" value="WD40"/>
    <property type="match status" value="7"/>
</dbReference>
<dbReference type="OrthoDB" id="366230at2759"/>
<dbReference type="FunFam" id="2.130.10.10:FF:001070">
    <property type="entry name" value="Dynein intermediate chain, cytosolic"/>
    <property type="match status" value="1"/>
</dbReference>
<feature type="compositionally biased region" description="Polar residues" evidence="6">
    <location>
        <begin position="31"/>
        <end position="44"/>
    </location>
</feature>
<evidence type="ECO:0000256" key="5">
    <source>
        <dbReference type="PROSITE-ProRule" id="PRU00221"/>
    </source>
</evidence>
<dbReference type="InterPro" id="IPR001680">
    <property type="entry name" value="WD40_rpt"/>
</dbReference>
<dbReference type="Pfam" id="PF00400">
    <property type="entry name" value="WD40"/>
    <property type="match status" value="2"/>
</dbReference>
<dbReference type="SUPFAM" id="SSF50978">
    <property type="entry name" value="WD40 repeat-like"/>
    <property type="match status" value="1"/>
</dbReference>
<dbReference type="InterPro" id="IPR050687">
    <property type="entry name" value="Dynein_IC"/>
</dbReference>
<dbReference type="InterPro" id="IPR015943">
    <property type="entry name" value="WD40/YVTN_repeat-like_dom_sf"/>
</dbReference>
<name>A0A1B9I1E7_9TREE</name>
<comment type="subcellular location">
    <subcellularLocation>
        <location evidence="1">Cytoplasm</location>
    </subcellularLocation>
</comment>
<feature type="compositionally biased region" description="Basic and acidic residues" evidence="6">
    <location>
        <begin position="202"/>
        <end position="214"/>
    </location>
</feature>
<dbReference type="AlphaFoldDB" id="A0A1B9I1E7"/>
<dbReference type="EMBL" id="KI894012">
    <property type="protein sequence ID" value="OCF49271.1"/>
    <property type="molecule type" value="Genomic_DNA"/>
</dbReference>
<dbReference type="PANTHER" id="PTHR12442">
    <property type="entry name" value="DYNEIN INTERMEDIATE CHAIN"/>
    <property type="match status" value="1"/>
</dbReference>
<evidence type="ECO:0000256" key="3">
    <source>
        <dbReference type="ARBA" id="ARBA00022574"/>
    </source>
</evidence>
<feature type="region of interest" description="Disordered" evidence="6">
    <location>
        <begin position="175"/>
        <end position="214"/>
    </location>
</feature>
<keyword evidence="3 5" id="KW-0853">WD repeat</keyword>
<feature type="region of interest" description="Disordered" evidence="6">
    <location>
        <begin position="19"/>
        <end position="47"/>
    </location>
</feature>
<evidence type="ECO:0000256" key="2">
    <source>
        <dbReference type="ARBA" id="ARBA00022490"/>
    </source>
</evidence>
<protein>
    <submittedName>
        <fullName evidence="7">Dynein intermediate chain, cytosolic</fullName>
    </submittedName>
</protein>
<dbReference type="GO" id="GO:0005737">
    <property type="term" value="C:cytoplasm"/>
    <property type="evidence" value="ECO:0007669"/>
    <property type="project" value="UniProtKB-SubCell"/>
</dbReference>
<evidence type="ECO:0000256" key="1">
    <source>
        <dbReference type="ARBA" id="ARBA00004496"/>
    </source>
</evidence>
<dbReference type="PROSITE" id="PS50294">
    <property type="entry name" value="WD_REPEATS_REGION"/>
    <property type="match status" value="1"/>
</dbReference>
<organism evidence="7">
    <name type="scientific">Kwoniella pini CBS 10737</name>
    <dbReference type="NCBI Taxonomy" id="1296096"/>
    <lineage>
        <taxon>Eukaryota</taxon>
        <taxon>Fungi</taxon>
        <taxon>Dikarya</taxon>
        <taxon>Basidiomycota</taxon>
        <taxon>Agaricomycotina</taxon>
        <taxon>Tremellomycetes</taxon>
        <taxon>Tremellales</taxon>
        <taxon>Cryptococcaceae</taxon>
        <taxon>Kwoniella</taxon>
    </lineage>
</organism>
<feature type="compositionally biased region" description="Polar residues" evidence="6">
    <location>
        <begin position="62"/>
        <end position="84"/>
    </location>
</feature>
<dbReference type="GO" id="GO:0010970">
    <property type="term" value="P:transport along microtubule"/>
    <property type="evidence" value="ECO:0007669"/>
    <property type="project" value="TreeGrafter"/>
</dbReference>
<dbReference type="PROSITE" id="PS50082">
    <property type="entry name" value="WD_REPEATS_2"/>
    <property type="match status" value="1"/>
</dbReference>
<reference evidence="7" key="1">
    <citation type="submission" date="2013-07" db="EMBL/GenBank/DDBJ databases">
        <title>The Genome Sequence of Cryptococcus pinus CBS10737.</title>
        <authorList>
            <consortium name="The Broad Institute Genome Sequencing Platform"/>
            <person name="Cuomo C."/>
            <person name="Litvintseva A."/>
            <person name="Chen Y."/>
            <person name="Heitman J."/>
            <person name="Sun S."/>
            <person name="Springer D."/>
            <person name="Dromer F."/>
            <person name="Young S.K."/>
            <person name="Zeng Q."/>
            <person name="Gargeya S."/>
            <person name="Fitzgerald M."/>
            <person name="Abouelleil A."/>
            <person name="Alvarado L."/>
            <person name="Berlin A.M."/>
            <person name="Chapman S.B."/>
            <person name="Dewar J."/>
            <person name="Goldberg J."/>
            <person name="Griggs A."/>
            <person name="Gujja S."/>
            <person name="Hansen M."/>
            <person name="Howarth C."/>
            <person name="Imamovic A."/>
            <person name="Larimer J."/>
            <person name="McCowan C."/>
            <person name="Murphy C."/>
            <person name="Pearson M."/>
            <person name="Priest M."/>
            <person name="Roberts A."/>
            <person name="Saif S."/>
            <person name="Shea T."/>
            <person name="Sykes S."/>
            <person name="Wortman J."/>
            <person name="Nusbaum C."/>
            <person name="Birren B."/>
        </authorList>
    </citation>
    <scope>NUCLEOTIDE SEQUENCE [LARGE SCALE GENOMIC DNA]</scope>
    <source>
        <strain evidence="7">CBS 10737</strain>
    </source>
</reference>
<accession>A0A1B9I1E7</accession>
<evidence type="ECO:0000256" key="4">
    <source>
        <dbReference type="ARBA" id="ARBA00022737"/>
    </source>
</evidence>
<dbReference type="InterPro" id="IPR036322">
    <property type="entry name" value="WD40_repeat_dom_sf"/>
</dbReference>
<evidence type="ECO:0000313" key="7">
    <source>
        <dbReference type="EMBL" id="OCF49271.1"/>
    </source>
</evidence>
<reference evidence="7" key="2">
    <citation type="submission" date="2016-07" db="EMBL/GenBank/DDBJ databases">
        <title>Evolution of pathogenesis and genome organization in the Tremellales.</title>
        <authorList>
            <person name="Cuomo C."/>
            <person name="Litvintseva A."/>
            <person name="Heitman J."/>
            <person name="Chen Y."/>
            <person name="Sun S."/>
            <person name="Springer D."/>
            <person name="Dromer F."/>
            <person name="Young S."/>
            <person name="Zeng Q."/>
            <person name="Chapman S."/>
            <person name="Gujja S."/>
            <person name="Saif S."/>
            <person name="Birren B."/>
        </authorList>
    </citation>
    <scope>NUCLEOTIDE SEQUENCE</scope>
    <source>
        <strain evidence="7">CBS 10737</strain>
    </source>
</reference>
<feature type="repeat" description="WD" evidence="5">
    <location>
        <begin position="535"/>
        <end position="582"/>
    </location>
</feature>
<gene>
    <name evidence="7" type="ORF">I206_04960</name>
</gene>
<dbReference type="GO" id="GO:0005868">
    <property type="term" value="C:cytoplasmic dynein complex"/>
    <property type="evidence" value="ECO:0007669"/>
    <property type="project" value="TreeGrafter"/>
</dbReference>
<feature type="region of interest" description="Disordered" evidence="6">
    <location>
        <begin position="59"/>
        <end position="108"/>
    </location>
</feature>
<dbReference type="STRING" id="1296096.A0A1B9I1E7"/>
<sequence length="739" mass="82360">MSERMKKELEEKRARVAELRKAREERKAQLAQATSQGNVEPLTSSRKDVNDLVDSLLARPSTPITVRQSSYVSAQSQTPAARSRTTPEESIPGTPGGRASRLSNDGSIGRASGSRIAELTGGAITPGHAIDRETMGSPFQAIDMVDMQQELYEMPSKQVVKPVTYSKAIQTSVTISTSTSDLESDDESSDEMGQRRRRRRRVDGESGKETEEEMRKRILEELEEERKALEKELKELKEKGEELKVNGEWEPESNLIELALVTKRIALSDEQRQAIFAAPDFSAFIEESTKIVQRALSDGYDYIRDYTIGIDSAFDEAEGQQVKLHCAFSDERWTSGRSITDLDWSPKFPELVAASYNKNPSAVNDPDGIVAVWNLHLLERPEFVFHSPSDVLSVTFSPYHPTLIFGGSYSGQVLLWDTRAKHLPVLKTPLSSNGHTYPIYGMKMVGTQNANNLITTSTDGLVCSWLSDMLAQPQETLPLTVPSHNKTDEVSITCLDFPDNETSTFWVGTEEGSIYQANRYDRASSKAGINNEDIYRGHSAPITGIDFHPSTGSIDFSDLFLSSSVDWTVKLWRTKANSNKTNTKSSSSSSSSRNEGLAGISSIHSFEEANDYVFDVKWHPNHPAIFGTVDGNGKFDLWNLNQDIEVPIISTKVSNEAINKISFDKLSNLSKKVGLGSSNGKLYIYDLSEKLIQPRENEWNELQKNIQNLIISDNNNNNGLIGIDINSLNRDNKYGSRYR</sequence>
<dbReference type="PANTHER" id="PTHR12442:SF22">
    <property type="entry name" value="CYTOPLASMIC DYNEIN 1 INTERMEDIATE CHAIN-RELATED"/>
    <property type="match status" value="1"/>
</dbReference>
<evidence type="ECO:0000256" key="6">
    <source>
        <dbReference type="SAM" id="MobiDB-lite"/>
    </source>
</evidence>
<feature type="compositionally biased region" description="Basic and acidic residues" evidence="6">
    <location>
        <begin position="19"/>
        <end position="28"/>
    </location>
</feature>
<proteinExistence type="predicted"/>
<dbReference type="Gene3D" id="2.130.10.10">
    <property type="entry name" value="YVTN repeat-like/Quinoprotein amine dehydrogenase"/>
    <property type="match status" value="2"/>
</dbReference>
<dbReference type="GO" id="GO:0045504">
    <property type="term" value="F:dynein heavy chain binding"/>
    <property type="evidence" value="ECO:0007669"/>
    <property type="project" value="TreeGrafter"/>
</dbReference>
<dbReference type="GO" id="GO:0045503">
    <property type="term" value="F:dynein light chain binding"/>
    <property type="evidence" value="ECO:0007669"/>
    <property type="project" value="TreeGrafter"/>
</dbReference>
<dbReference type="FunFam" id="2.130.10.10:FF:000414">
    <property type="entry name" value="Cytoplasmic dynein intermediate chain"/>
    <property type="match status" value="1"/>
</dbReference>
<keyword evidence="2" id="KW-0963">Cytoplasm</keyword>
<keyword evidence="4" id="KW-0677">Repeat</keyword>